<dbReference type="OrthoDB" id="206785at2759"/>
<reference evidence="3" key="1">
    <citation type="submission" date="2022-07" db="EMBL/GenBank/DDBJ databases">
        <title>Genome analysis of Parmales, a sister group of diatoms, reveals the evolutionary specialization of diatoms from phago-mixotrophs to photoautotrophs.</title>
        <authorList>
            <person name="Ban H."/>
            <person name="Sato S."/>
            <person name="Yoshikawa S."/>
            <person name="Kazumasa Y."/>
            <person name="Nakamura Y."/>
            <person name="Ichinomiya M."/>
            <person name="Saitoh K."/>
            <person name="Sato N."/>
            <person name="Blanc-Mathieu R."/>
            <person name="Endo H."/>
            <person name="Kuwata A."/>
            <person name="Ogata H."/>
        </authorList>
    </citation>
    <scope>NUCLEOTIDE SEQUENCE</scope>
</reference>
<proteinExistence type="predicted"/>
<dbReference type="EMBL" id="BRXZ01002433">
    <property type="protein sequence ID" value="GMH61994.1"/>
    <property type="molecule type" value="Genomic_DNA"/>
</dbReference>
<comment type="caution">
    <text evidence="3">The sequence shown here is derived from an EMBL/GenBank/DDBJ whole genome shotgun (WGS) entry which is preliminary data.</text>
</comment>
<keyword evidence="4" id="KW-1185">Reference proteome</keyword>
<dbReference type="Proteomes" id="UP001165082">
    <property type="component" value="Unassembled WGS sequence"/>
</dbReference>
<feature type="non-terminal residue" evidence="3">
    <location>
        <position position="1"/>
    </location>
</feature>
<sequence length="378" mass="42353">ELTKAKLSYGEEVAVLKSQVDRFSTDIVSTQVEKASAVQDAVAEATRGVEEVLARERGRWNREKKEMEKRTNLQVSNELAIREEQLRKTLVMEKAVALAEKEKEAGDTLREERFKIEDRWKAKFERLKSEMERSKKSTARDVKQLATLHKDHVMALEKGLGDERRRLDKARGTIKELTMKRAQEAARNASDRETRAQGAAVAVREVEELRLMVKRALEQRDEAESRCEAAVRSAKRAGEEGRLKEAQLQGLRGRLAEVEAEAIGQSKKLRELEGRRDGDLVELIRKENAVLRRDCGDMQETIEKMRGTLLSVNRAIYGEKAADMCRDVAMGGKGGGRKALGKVDGNTGGRGKEGAGKVKTRGPFVPPGKHLAASRRKK</sequence>
<keyword evidence="1" id="KW-0175">Coiled coil</keyword>
<organism evidence="3 4">
    <name type="scientific">Triparma retinervis</name>
    <dbReference type="NCBI Taxonomy" id="2557542"/>
    <lineage>
        <taxon>Eukaryota</taxon>
        <taxon>Sar</taxon>
        <taxon>Stramenopiles</taxon>
        <taxon>Ochrophyta</taxon>
        <taxon>Bolidophyceae</taxon>
        <taxon>Parmales</taxon>
        <taxon>Triparmaceae</taxon>
        <taxon>Triparma</taxon>
    </lineage>
</organism>
<evidence type="ECO:0000256" key="2">
    <source>
        <dbReference type="SAM" id="MobiDB-lite"/>
    </source>
</evidence>
<evidence type="ECO:0000256" key="1">
    <source>
        <dbReference type="SAM" id="Coils"/>
    </source>
</evidence>
<protein>
    <submittedName>
        <fullName evidence="3">Uncharacterized protein</fullName>
    </submittedName>
</protein>
<name>A0A9W6ZX28_9STRA</name>
<gene>
    <name evidence="3" type="ORF">TrRE_jg8990</name>
</gene>
<feature type="coiled-coil region" evidence="1">
    <location>
        <begin position="117"/>
        <end position="275"/>
    </location>
</feature>
<dbReference type="AlphaFoldDB" id="A0A9W6ZX28"/>
<evidence type="ECO:0000313" key="4">
    <source>
        <dbReference type="Proteomes" id="UP001165082"/>
    </source>
</evidence>
<evidence type="ECO:0000313" key="3">
    <source>
        <dbReference type="EMBL" id="GMH61994.1"/>
    </source>
</evidence>
<feature type="region of interest" description="Disordered" evidence="2">
    <location>
        <begin position="330"/>
        <end position="378"/>
    </location>
</feature>
<accession>A0A9W6ZX28</accession>